<evidence type="ECO:0000256" key="2">
    <source>
        <dbReference type="ARBA" id="ARBA00005967"/>
    </source>
</evidence>
<dbReference type="Proteomes" id="UP001206312">
    <property type="component" value="Unassembled WGS sequence"/>
</dbReference>
<keyword evidence="8 16" id="KW-0418">Kinase</keyword>
<dbReference type="PANTHER" id="PTHR34299">
    <property type="entry name" value="DIACYLGLYCEROL KINASE"/>
    <property type="match status" value="1"/>
</dbReference>
<comment type="caution">
    <text evidence="16">The sequence shown here is derived from an EMBL/GenBank/DDBJ whole genome shotgun (WGS) entry which is preliminary data.</text>
</comment>
<dbReference type="InterPro" id="IPR033717">
    <property type="entry name" value="UDPK"/>
</dbReference>
<keyword evidence="3" id="KW-1003">Cell membrane</keyword>
<keyword evidence="7" id="KW-0547">Nucleotide-binding</keyword>
<evidence type="ECO:0000256" key="12">
    <source>
        <dbReference type="ARBA" id="ARBA00023136"/>
    </source>
</evidence>
<evidence type="ECO:0000256" key="11">
    <source>
        <dbReference type="ARBA" id="ARBA00023098"/>
    </source>
</evidence>
<dbReference type="PANTHER" id="PTHR34299:SF1">
    <property type="entry name" value="DIACYLGLYCEROL KINASE"/>
    <property type="match status" value="1"/>
</dbReference>
<keyword evidence="17" id="KW-1185">Reference proteome</keyword>
<accession>A0ABT1AU78</accession>
<feature type="transmembrane region" description="Helical" evidence="15">
    <location>
        <begin position="96"/>
        <end position="117"/>
    </location>
</feature>
<keyword evidence="11" id="KW-0443">Lipid metabolism</keyword>
<evidence type="ECO:0000313" key="16">
    <source>
        <dbReference type="EMBL" id="MCO5723416.1"/>
    </source>
</evidence>
<reference evidence="16 17" key="1">
    <citation type="submission" date="2022-06" db="EMBL/GenBank/DDBJ databases">
        <authorList>
            <person name="Xuan X."/>
        </authorList>
    </citation>
    <scope>NUCLEOTIDE SEQUENCE [LARGE SCALE GENOMIC DNA]</scope>
    <source>
        <strain evidence="16 17">2V75</strain>
    </source>
</reference>
<evidence type="ECO:0000256" key="5">
    <source>
        <dbReference type="ARBA" id="ARBA00022679"/>
    </source>
</evidence>
<comment type="subcellular location">
    <subcellularLocation>
        <location evidence="1">Cell membrane</location>
        <topology evidence="1">Multi-pass membrane protein</topology>
    </subcellularLocation>
</comment>
<dbReference type="RefSeq" id="WP_252739793.1">
    <property type="nucleotide sequence ID" value="NZ_JAMXIB010000001.1"/>
</dbReference>
<protein>
    <submittedName>
        <fullName evidence="16">Diacylglycerol kinase family protein</fullName>
    </submittedName>
</protein>
<evidence type="ECO:0000256" key="8">
    <source>
        <dbReference type="ARBA" id="ARBA00022777"/>
    </source>
</evidence>
<proteinExistence type="inferred from homology"/>
<keyword evidence="6 15" id="KW-0812">Transmembrane</keyword>
<dbReference type="InterPro" id="IPR036945">
    <property type="entry name" value="DAGK_sf"/>
</dbReference>
<keyword evidence="9" id="KW-0067">ATP-binding</keyword>
<keyword evidence="14" id="KW-1208">Phospholipid metabolism</keyword>
<comment type="similarity">
    <text evidence="2">Belongs to the bacterial diacylglycerol kinase family.</text>
</comment>
<keyword evidence="5" id="KW-0808">Transferase</keyword>
<evidence type="ECO:0000256" key="3">
    <source>
        <dbReference type="ARBA" id="ARBA00022475"/>
    </source>
</evidence>
<evidence type="ECO:0000256" key="7">
    <source>
        <dbReference type="ARBA" id="ARBA00022741"/>
    </source>
</evidence>
<evidence type="ECO:0000256" key="6">
    <source>
        <dbReference type="ARBA" id="ARBA00022692"/>
    </source>
</evidence>
<dbReference type="Pfam" id="PF01219">
    <property type="entry name" value="DAGK_prokar"/>
    <property type="match status" value="1"/>
</dbReference>
<keyword evidence="4" id="KW-0444">Lipid biosynthesis</keyword>
<dbReference type="CDD" id="cd14265">
    <property type="entry name" value="UDPK_IM_like"/>
    <property type="match status" value="1"/>
</dbReference>
<evidence type="ECO:0000256" key="4">
    <source>
        <dbReference type="ARBA" id="ARBA00022516"/>
    </source>
</evidence>
<evidence type="ECO:0000256" key="14">
    <source>
        <dbReference type="ARBA" id="ARBA00023264"/>
    </source>
</evidence>
<keyword evidence="13" id="KW-0594">Phospholipid biosynthesis</keyword>
<evidence type="ECO:0000256" key="13">
    <source>
        <dbReference type="ARBA" id="ARBA00023209"/>
    </source>
</evidence>
<dbReference type="Gene3D" id="1.10.287.3610">
    <property type="match status" value="1"/>
</dbReference>
<evidence type="ECO:0000256" key="15">
    <source>
        <dbReference type="SAM" id="Phobius"/>
    </source>
</evidence>
<evidence type="ECO:0000256" key="9">
    <source>
        <dbReference type="ARBA" id="ARBA00022840"/>
    </source>
</evidence>
<evidence type="ECO:0000313" key="17">
    <source>
        <dbReference type="Proteomes" id="UP001206312"/>
    </source>
</evidence>
<dbReference type="EMBL" id="JAMXIB010000001">
    <property type="protein sequence ID" value="MCO5723416.1"/>
    <property type="molecule type" value="Genomic_DNA"/>
</dbReference>
<gene>
    <name evidence="16" type="ORF">NG653_01025</name>
</gene>
<name>A0ABT1AU78_9FLAO</name>
<dbReference type="GO" id="GO:0016301">
    <property type="term" value="F:kinase activity"/>
    <property type="evidence" value="ECO:0007669"/>
    <property type="project" value="UniProtKB-KW"/>
</dbReference>
<evidence type="ECO:0000256" key="1">
    <source>
        <dbReference type="ARBA" id="ARBA00004651"/>
    </source>
</evidence>
<feature type="transmembrane region" description="Helical" evidence="15">
    <location>
        <begin position="55"/>
        <end position="75"/>
    </location>
</feature>
<dbReference type="InterPro" id="IPR000829">
    <property type="entry name" value="DAGK"/>
</dbReference>
<organism evidence="16 17">
    <name type="scientific">Robiginitalea marina</name>
    <dbReference type="NCBI Taxonomy" id="2954105"/>
    <lineage>
        <taxon>Bacteria</taxon>
        <taxon>Pseudomonadati</taxon>
        <taxon>Bacteroidota</taxon>
        <taxon>Flavobacteriia</taxon>
        <taxon>Flavobacteriales</taxon>
        <taxon>Flavobacteriaceae</taxon>
        <taxon>Robiginitalea</taxon>
    </lineage>
</organism>
<keyword evidence="12 15" id="KW-0472">Membrane</keyword>
<evidence type="ECO:0000256" key="10">
    <source>
        <dbReference type="ARBA" id="ARBA00022989"/>
    </source>
</evidence>
<feature type="transmembrane region" description="Helical" evidence="15">
    <location>
        <begin position="21"/>
        <end position="49"/>
    </location>
</feature>
<keyword evidence="10 15" id="KW-1133">Transmembrane helix</keyword>
<sequence length="121" mass="13218">MPERHFIRDRIRSVGYAFKGAWLLLSTEGSIQVQAGIAVAVTVAGWYFRISPTEWMVQLLAIGMVMGIEGVNTAVEKLADYIQPGHDERIGKVKDISAGAVLLASIMASIAGLIIYLPRIF</sequence>